<dbReference type="InterPro" id="IPR003598">
    <property type="entry name" value="Ig_sub2"/>
</dbReference>
<dbReference type="Pfam" id="PF07679">
    <property type="entry name" value="I-set"/>
    <property type="match status" value="1"/>
</dbReference>
<dbReference type="AlphaFoldDB" id="A0AAD8BQU0"/>
<dbReference type="InterPro" id="IPR013783">
    <property type="entry name" value="Ig-like_fold"/>
</dbReference>
<evidence type="ECO:0000256" key="1">
    <source>
        <dbReference type="SAM" id="Phobius"/>
    </source>
</evidence>
<dbReference type="GO" id="GO:0050808">
    <property type="term" value="P:synapse organization"/>
    <property type="evidence" value="ECO:0007669"/>
    <property type="project" value="TreeGrafter"/>
</dbReference>
<proteinExistence type="predicted"/>
<organism evidence="3 4">
    <name type="scientific">Biomphalaria pfeifferi</name>
    <name type="common">Bloodfluke planorb</name>
    <name type="synonym">Freshwater snail</name>
    <dbReference type="NCBI Taxonomy" id="112525"/>
    <lineage>
        <taxon>Eukaryota</taxon>
        <taxon>Metazoa</taxon>
        <taxon>Spiralia</taxon>
        <taxon>Lophotrochozoa</taxon>
        <taxon>Mollusca</taxon>
        <taxon>Gastropoda</taxon>
        <taxon>Heterobranchia</taxon>
        <taxon>Euthyneura</taxon>
        <taxon>Panpulmonata</taxon>
        <taxon>Hygrophila</taxon>
        <taxon>Lymnaeoidea</taxon>
        <taxon>Planorbidae</taxon>
        <taxon>Biomphalaria</taxon>
    </lineage>
</organism>
<sequence length="423" mass="47017">MSLSSCPYHHAPIIMPLSSCIYHHVLIIMPLSPSPYHHALIIMSLSPCPYHHVLIIMPSSSCPYHHAPIIMSLSSCPNHHVLIIMSLSSCPYHHVLIIILSPLFLTAESCLAPNIDYDYQDDDHPTFLPRPTNVSFNRGETAILVCGIDNIGTRTVIWRRASDPNPLTIGSDVYVGASRYAARNSPDDKEWRLIIYDVRDSDAGVYECQISSKKKLIYHVLLHVEDGATRATPQREDDKYLKQDHNVPDLVKSPDIFISGTTFVEKGDPIYLACNASGHLDSPEDLDWFKDGQKLSPDGIRQVKINKFKVPASRTLVSNVAIKHSRMEDAGTYVCRSSNLVMTSLKVHVLNAGSINVRRGTSATDKVDETGGKVLKDRDIHNDTSDDAVRNSGSSQEFSARLVYLASLLTSIIVLINYFNLSC</sequence>
<feature type="transmembrane region" description="Helical" evidence="1">
    <location>
        <begin position="402"/>
        <end position="421"/>
    </location>
</feature>
<comment type="caution">
    <text evidence="3">The sequence shown here is derived from an EMBL/GenBank/DDBJ whole genome shotgun (WGS) entry which is preliminary data.</text>
</comment>
<dbReference type="PROSITE" id="PS50835">
    <property type="entry name" value="IG_LIKE"/>
    <property type="match status" value="2"/>
</dbReference>
<name>A0AAD8BQU0_BIOPF</name>
<evidence type="ECO:0000259" key="2">
    <source>
        <dbReference type="PROSITE" id="PS50835"/>
    </source>
</evidence>
<dbReference type="InterPro" id="IPR003599">
    <property type="entry name" value="Ig_sub"/>
</dbReference>
<keyword evidence="1" id="KW-0472">Membrane</keyword>
<evidence type="ECO:0000313" key="3">
    <source>
        <dbReference type="EMBL" id="KAK0058342.1"/>
    </source>
</evidence>
<keyword evidence="1" id="KW-0812">Transmembrane</keyword>
<dbReference type="Pfam" id="PF13927">
    <property type="entry name" value="Ig_3"/>
    <property type="match status" value="1"/>
</dbReference>
<dbReference type="SMART" id="SM00408">
    <property type="entry name" value="IGc2"/>
    <property type="match status" value="2"/>
</dbReference>
<dbReference type="Gene3D" id="2.60.40.10">
    <property type="entry name" value="Immunoglobulins"/>
    <property type="match status" value="2"/>
</dbReference>
<reference evidence="3" key="1">
    <citation type="journal article" date="2023" name="PLoS Negl. Trop. Dis.">
        <title>A genome sequence for Biomphalaria pfeifferi, the major vector snail for the human-infecting parasite Schistosoma mansoni.</title>
        <authorList>
            <person name="Bu L."/>
            <person name="Lu L."/>
            <person name="Laidemitt M.R."/>
            <person name="Zhang S.M."/>
            <person name="Mutuku M."/>
            <person name="Mkoji G."/>
            <person name="Steinauer M."/>
            <person name="Loker E.S."/>
        </authorList>
    </citation>
    <scope>NUCLEOTIDE SEQUENCE</scope>
    <source>
        <strain evidence="3">KasaAsao</strain>
    </source>
</reference>
<dbReference type="InterPro" id="IPR036179">
    <property type="entry name" value="Ig-like_dom_sf"/>
</dbReference>
<dbReference type="SMART" id="SM00409">
    <property type="entry name" value="IG"/>
    <property type="match status" value="2"/>
</dbReference>
<dbReference type="InterPro" id="IPR007110">
    <property type="entry name" value="Ig-like_dom"/>
</dbReference>
<keyword evidence="4" id="KW-1185">Reference proteome</keyword>
<dbReference type="Proteomes" id="UP001233172">
    <property type="component" value="Unassembled WGS sequence"/>
</dbReference>
<dbReference type="GO" id="GO:0032589">
    <property type="term" value="C:neuron projection membrane"/>
    <property type="evidence" value="ECO:0007669"/>
    <property type="project" value="TreeGrafter"/>
</dbReference>
<dbReference type="InterPro" id="IPR013098">
    <property type="entry name" value="Ig_I-set"/>
</dbReference>
<protein>
    <submittedName>
        <fullName evidence="3">Lachesin</fullName>
    </submittedName>
</protein>
<dbReference type="PANTHER" id="PTHR23279:SF36">
    <property type="entry name" value="DEFECTIVE PROBOSCIS EXTENSION RESPONSE 9, ISOFORM A"/>
    <property type="match status" value="1"/>
</dbReference>
<gene>
    <name evidence="3" type="ORF">Bpfe_012343</name>
</gene>
<dbReference type="PANTHER" id="PTHR23279">
    <property type="entry name" value="DEFECTIVE PROBOSCIS EXTENSION RESPONSE DPR -RELATED"/>
    <property type="match status" value="1"/>
</dbReference>
<dbReference type="SUPFAM" id="SSF48726">
    <property type="entry name" value="Immunoglobulin"/>
    <property type="match status" value="2"/>
</dbReference>
<reference evidence="3" key="2">
    <citation type="submission" date="2023-04" db="EMBL/GenBank/DDBJ databases">
        <authorList>
            <person name="Bu L."/>
            <person name="Lu L."/>
            <person name="Laidemitt M.R."/>
            <person name="Zhang S.M."/>
            <person name="Mutuku M."/>
            <person name="Mkoji G."/>
            <person name="Steinauer M."/>
            <person name="Loker E.S."/>
        </authorList>
    </citation>
    <scope>NUCLEOTIDE SEQUENCE</scope>
    <source>
        <strain evidence="3">KasaAsao</strain>
        <tissue evidence="3">Whole Snail</tissue>
    </source>
</reference>
<evidence type="ECO:0000313" key="4">
    <source>
        <dbReference type="Proteomes" id="UP001233172"/>
    </source>
</evidence>
<feature type="domain" description="Ig-like" evidence="2">
    <location>
        <begin position="248"/>
        <end position="348"/>
    </location>
</feature>
<dbReference type="EMBL" id="JASAOG010000049">
    <property type="protein sequence ID" value="KAK0058342.1"/>
    <property type="molecule type" value="Genomic_DNA"/>
</dbReference>
<feature type="domain" description="Ig-like" evidence="2">
    <location>
        <begin position="125"/>
        <end position="218"/>
    </location>
</feature>
<accession>A0AAD8BQU0</accession>
<keyword evidence="1" id="KW-1133">Transmembrane helix</keyword>
<dbReference type="InterPro" id="IPR037448">
    <property type="entry name" value="Zig-8"/>
</dbReference>